<name>F8QH04_SERL3</name>
<sequence length="61" mass="6676">MSMIGFGLGSKTPLSWNADRKIRHDDYHRALPPHVLSTRALTITATPSPVLQSPISVTHVV</sequence>
<dbReference type="InParanoid" id="F8QH04"/>
<proteinExistence type="predicted"/>
<organism evidence="2">
    <name type="scientific">Serpula lacrymans var. lacrymans (strain S7.3)</name>
    <name type="common">Dry rot fungus</name>
    <dbReference type="NCBI Taxonomy" id="936435"/>
    <lineage>
        <taxon>Eukaryota</taxon>
        <taxon>Fungi</taxon>
        <taxon>Dikarya</taxon>
        <taxon>Basidiomycota</taxon>
        <taxon>Agaricomycotina</taxon>
        <taxon>Agaricomycetes</taxon>
        <taxon>Agaricomycetidae</taxon>
        <taxon>Boletales</taxon>
        <taxon>Coniophorineae</taxon>
        <taxon>Serpulaceae</taxon>
        <taxon>Serpula</taxon>
    </lineage>
</organism>
<dbReference type="EMBL" id="GL945505">
    <property type="protein sequence ID" value="EGN92405.1"/>
    <property type="molecule type" value="Genomic_DNA"/>
</dbReference>
<dbReference type="Proteomes" id="UP000008063">
    <property type="component" value="Unassembled WGS sequence"/>
</dbReference>
<accession>F8QH04</accession>
<protein>
    <submittedName>
        <fullName evidence="1">Uncharacterized protein</fullName>
    </submittedName>
</protein>
<dbReference type="AlphaFoldDB" id="F8QH04"/>
<gene>
    <name evidence="1" type="ORF">SERLA73DRAFT_191163</name>
</gene>
<evidence type="ECO:0000313" key="1">
    <source>
        <dbReference type="EMBL" id="EGN92405.1"/>
    </source>
</evidence>
<dbReference type="HOGENOM" id="CLU_2924118_0_0_1"/>
<reference evidence="2" key="1">
    <citation type="journal article" date="2011" name="Science">
        <title>The plant cell wall-decomposing machinery underlies the functional diversity of forest fungi.</title>
        <authorList>
            <person name="Eastwood D.C."/>
            <person name="Floudas D."/>
            <person name="Binder M."/>
            <person name="Majcherczyk A."/>
            <person name="Schneider P."/>
            <person name="Aerts A."/>
            <person name="Asiegbu F.O."/>
            <person name="Baker S.E."/>
            <person name="Barry K."/>
            <person name="Bendiksby M."/>
            <person name="Blumentritt M."/>
            <person name="Coutinho P.M."/>
            <person name="Cullen D."/>
            <person name="de Vries R.P."/>
            <person name="Gathman A."/>
            <person name="Goodell B."/>
            <person name="Henrissat B."/>
            <person name="Ihrmark K."/>
            <person name="Kauserud H."/>
            <person name="Kohler A."/>
            <person name="LaButti K."/>
            <person name="Lapidus A."/>
            <person name="Lavin J.L."/>
            <person name="Lee Y.-H."/>
            <person name="Lindquist E."/>
            <person name="Lilly W."/>
            <person name="Lucas S."/>
            <person name="Morin E."/>
            <person name="Murat C."/>
            <person name="Oguiza J.A."/>
            <person name="Park J."/>
            <person name="Pisabarro A.G."/>
            <person name="Riley R."/>
            <person name="Rosling A."/>
            <person name="Salamov A."/>
            <person name="Schmidt O."/>
            <person name="Schmutz J."/>
            <person name="Skrede I."/>
            <person name="Stenlid J."/>
            <person name="Wiebenga A."/>
            <person name="Xie X."/>
            <person name="Kuees U."/>
            <person name="Hibbett D.S."/>
            <person name="Hoffmeister D."/>
            <person name="Hoegberg N."/>
            <person name="Martin F."/>
            <person name="Grigoriev I.V."/>
            <person name="Watkinson S.C."/>
        </authorList>
    </citation>
    <scope>NUCLEOTIDE SEQUENCE [LARGE SCALE GENOMIC DNA]</scope>
    <source>
        <strain evidence="2">strain S7.3</strain>
    </source>
</reference>
<keyword evidence="2" id="KW-1185">Reference proteome</keyword>
<evidence type="ECO:0000313" key="2">
    <source>
        <dbReference type="Proteomes" id="UP000008063"/>
    </source>
</evidence>